<evidence type="ECO:0000313" key="2">
    <source>
        <dbReference type="EMBL" id="ORY96868.1"/>
    </source>
</evidence>
<dbReference type="PANTHER" id="PTHR42886:SF53">
    <property type="entry name" value="ALPHA_BETA-HYDROLASES SUPERFAMILY PROTEIN"/>
    <property type="match status" value="1"/>
</dbReference>
<dbReference type="OMA" id="LYASMNH"/>
<dbReference type="Pfam" id="PF12146">
    <property type="entry name" value="Hydrolase_4"/>
    <property type="match status" value="1"/>
</dbReference>
<dbReference type="Gene3D" id="3.40.50.1820">
    <property type="entry name" value="alpha/beta hydrolase"/>
    <property type="match status" value="1"/>
</dbReference>
<keyword evidence="2" id="KW-0378">Hydrolase</keyword>
<gene>
    <name evidence="2" type="ORF">BCR43DRAFT_439833</name>
</gene>
<sequence length="234" mass="26949">MTCICTERLAGHKNYLFQRLLAEKLPYSSFRFDFRGNGESTGQPGYANMAEDTEDLHTIARYFEKEGYEIWAIVGHSRGSVAGLKYATTCEKPLAHFVNVSGRYQMNDNQIYKNRPEIGEALDRQGFFDWKVRQRDRYVTVKVTRKEVEKFITWDNSHVARMPKSTCVLTCHGINDQIVPVYNAAMFANAISNHTLRLIPDADHNFIGKYEVIVQVILDYFATHEKNAFEKGEC</sequence>
<name>A0A1X2HDL4_SYNRA</name>
<dbReference type="PANTHER" id="PTHR42886">
    <property type="entry name" value="RE40534P-RELATED"/>
    <property type="match status" value="1"/>
</dbReference>
<dbReference type="EMBL" id="MCGN01000005">
    <property type="protein sequence ID" value="ORY96868.1"/>
    <property type="molecule type" value="Genomic_DNA"/>
</dbReference>
<organism evidence="2 3">
    <name type="scientific">Syncephalastrum racemosum</name>
    <name type="common">Filamentous fungus</name>
    <dbReference type="NCBI Taxonomy" id="13706"/>
    <lineage>
        <taxon>Eukaryota</taxon>
        <taxon>Fungi</taxon>
        <taxon>Fungi incertae sedis</taxon>
        <taxon>Mucoromycota</taxon>
        <taxon>Mucoromycotina</taxon>
        <taxon>Mucoromycetes</taxon>
        <taxon>Mucorales</taxon>
        <taxon>Syncephalastraceae</taxon>
        <taxon>Syncephalastrum</taxon>
    </lineage>
</organism>
<reference evidence="2 3" key="1">
    <citation type="submission" date="2016-07" db="EMBL/GenBank/DDBJ databases">
        <title>Pervasive Adenine N6-methylation of Active Genes in Fungi.</title>
        <authorList>
            <consortium name="DOE Joint Genome Institute"/>
            <person name="Mondo S.J."/>
            <person name="Dannebaum R.O."/>
            <person name="Kuo R.C."/>
            <person name="Labutti K."/>
            <person name="Haridas S."/>
            <person name="Kuo A."/>
            <person name="Salamov A."/>
            <person name="Ahrendt S.R."/>
            <person name="Lipzen A."/>
            <person name="Sullivan W."/>
            <person name="Andreopoulos W.B."/>
            <person name="Clum A."/>
            <person name="Lindquist E."/>
            <person name="Daum C."/>
            <person name="Ramamoorthy G.K."/>
            <person name="Gryganskyi A."/>
            <person name="Culley D."/>
            <person name="Magnuson J.K."/>
            <person name="James T.Y."/>
            <person name="O'Malley M.A."/>
            <person name="Stajich J.E."/>
            <person name="Spatafora J.W."/>
            <person name="Visel A."/>
            <person name="Grigoriev I.V."/>
        </authorList>
    </citation>
    <scope>NUCLEOTIDE SEQUENCE [LARGE SCALE GENOMIC DNA]</scope>
    <source>
        <strain evidence="2 3">NRRL 2496</strain>
    </source>
</reference>
<dbReference type="SUPFAM" id="SSF53474">
    <property type="entry name" value="alpha/beta-Hydrolases"/>
    <property type="match status" value="1"/>
</dbReference>
<keyword evidence="3" id="KW-1185">Reference proteome</keyword>
<proteinExistence type="predicted"/>
<dbReference type="InterPro" id="IPR022742">
    <property type="entry name" value="Hydrolase_4"/>
</dbReference>
<dbReference type="InterPro" id="IPR029058">
    <property type="entry name" value="AB_hydrolase_fold"/>
</dbReference>
<dbReference type="AlphaFoldDB" id="A0A1X2HDL4"/>
<dbReference type="GO" id="GO:0016787">
    <property type="term" value="F:hydrolase activity"/>
    <property type="evidence" value="ECO:0007669"/>
    <property type="project" value="UniProtKB-KW"/>
</dbReference>
<dbReference type="OrthoDB" id="9988524at2759"/>
<comment type="caution">
    <text evidence="2">The sequence shown here is derived from an EMBL/GenBank/DDBJ whole genome shotgun (WGS) entry which is preliminary data.</text>
</comment>
<dbReference type="Proteomes" id="UP000242180">
    <property type="component" value="Unassembled WGS sequence"/>
</dbReference>
<dbReference type="STRING" id="13706.A0A1X2HDL4"/>
<evidence type="ECO:0000259" key="1">
    <source>
        <dbReference type="Pfam" id="PF12146"/>
    </source>
</evidence>
<evidence type="ECO:0000313" key="3">
    <source>
        <dbReference type="Proteomes" id="UP000242180"/>
    </source>
</evidence>
<accession>A0A1X2HDL4</accession>
<dbReference type="InParanoid" id="A0A1X2HDL4"/>
<protein>
    <submittedName>
        <fullName evidence="2">Alpha/Beta hydrolase protein</fullName>
    </submittedName>
</protein>
<feature type="domain" description="Serine aminopeptidase S33" evidence="1">
    <location>
        <begin position="27"/>
        <end position="204"/>
    </location>
</feature>